<reference evidence="1 2" key="1">
    <citation type="submission" date="2019-11" db="EMBL/GenBank/DDBJ databases">
        <title>The genome sequence of Methylocystis heyeri.</title>
        <authorList>
            <person name="Oshkin I.Y."/>
            <person name="Miroshnikov K."/>
            <person name="Dedysh S.N."/>
        </authorList>
    </citation>
    <scope>NUCLEOTIDE SEQUENCE [LARGE SCALE GENOMIC DNA]</scope>
    <source>
        <strain evidence="1 2">H2</strain>
    </source>
</reference>
<dbReference type="EMBL" id="CP046052">
    <property type="protein sequence ID" value="QGM46710.1"/>
    <property type="molecule type" value="Genomic_DNA"/>
</dbReference>
<evidence type="ECO:0000313" key="2">
    <source>
        <dbReference type="Proteomes" id="UP000309061"/>
    </source>
</evidence>
<name>A0A6B8KJF8_9HYPH</name>
<accession>A0A6B8KJF8</accession>
<keyword evidence="2" id="KW-1185">Reference proteome</keyword>
<dbReference type="AlphaFoldDB" id="A0A6B8KJF8"/>
<sequence>MSASTVSQILSNSYGARDWGGIEARVRGELMRETVVCPVLDEITKGYCQDEQAKSFTGTSATRTALFHACRGGCEHSRLKVAGGVDG</sequence>
<dbReference type="OrthoDB" id="6064795at2"/>
<evidence type="ECO:0000313" key="1">
    <source>
        <dbReference type="EMBL" id="QGM46710.1"/>
    </source>
</evidence>
<protein>
    <submittedName>
        <fullName evidence="1">Transcriptional regulator</fullName>
    </submittedName>
</protein>
<dbReference type="Proteomes" id="UP000309061">
    <property type="component" value="Chromosome"/>
</dbReference>
<proteinExistence type="predicted"/>
<gene>
    <name evidence="1" type="ORF">H2LOC_013960</name>
</gene>
<dbReference type="KEGG" id="mhey:H2LOC_013960"/>
<organism evidence="1 2">
    <name type="scientific">Methylocystis heyeri</name>
    <dbReference type="NCBI Taxonomy" id="391905"/>
    <lineage>
        <taxon>Bacteria</taxon>
        <taxon>Pseudomonadati</taxon>
        <taxon>Pseudomonadota</taxon>
        <taxon>Alphaproteobacteria</taxon>
        <taxon>Hyphomicrobiales</taxon>
        <taxon>Methylocystaceae</taxon>
        <taxon>Methylocystis</taxon>
    </lineage>
</organism>